<dbReference type="Pfam" id="PF22936">
    <property type="entry name" value="Pol_BBD"/>
    <property type="match status" value="1"/>
</dbReference>
<comment type="function">
    <text evidence="1">The aspartyl protease (PR) mediates the proteolytic cleavages of the Gag and Gag-Pol polyproteins after assembly of the VLP.</text>
</comment>
<evidence type="ECO:0000256" key="1">
    <source>
        <dbReference type="ARBA" id="ARBA00002180"/>
    </source>
</evidence>
<dbReference type="Pfam" id="PF13976">
    <property type="entry name" value="gag_pre-integrs"/>
    <property type="match status" value="1"/>
</dbReference>
<reference evidence="14" key="1">
    <citation type="journal article" date="2021" name="Vet Sci">
        <title>O-Serogroups and Pathovirotypes of Escherichia coli Isolated from Post-Weaning Piglets Showing Diarrhoea and/or Oedema in South Korea.</title>
        <authorList>
            <person name="Byun J.W."/>
            <person name="Moon B.Y."/>
            <person name="Do K.H."/>
            <person name="Lee K."/>
            <person name="Lee H.Y."/>
            <person name="Kim W.I."/>
            <person name="So B."/>
            <person name="Lee W.K."/>
        </authorList>
    </citation>
    <scope>NUCLEOTIDE SEQUENCE</scope>
    <source>
        <strain evidence="14">84/14</strain>
    </source>
</reference>
<keyword evidence="2" id="KW-0645">Protease</keyword>
<sequence>SYSTLEKGKKVSFGNDTPATIKGKGIAPLKENVKAGNVLYVDGLKHNLLSVSQMCDQRTEVIFRSNGCLVRDLDTGKTVLKGKRTPNNLYIFEEGQQQCYLSKNDEHWLWHRRLGHLSFSQIRKACKYQAVRDLPDIKIPDNTICKSCQFGKQTRTNFPEKEGSASMPLELVHTDTCGPFRKRTPRGEEYLL</sequence>
<dbReference type="GO" id="GO:0005524">
    <property type="term" value="F:ATP binding"/>
    <property type="evidence" value="ECO:0007669"/>
    <property type="project" value="UniProtKB-KW"/>
</dbReference>
<dbReference type="InterPro" id="IPR054722">
    <property type="entry name" value="PolX-like_BBD"/>
</dbReference>
<evidence type="ECO:0000256" key="3">
    <source>
        <dbReference type="ARBA" id="ARBA00022722"/>
    </source>
</evidence>
<keyword evidence="7" id="KW-0378">Hydrolase</keyword>
<name>A0A9Q4DKD0_ACTPL</name>
<evidence type="ECO:0000256" key="7">
    <source>
        <dbReference type="ARBA" id="ARBA00022801"/>
    </source>
</evidence>
<evidence type="ECO:0000256" key="4">
    <source>
        <dbReference type="ARBA" id="ARBA00022723"/>
    </source>
</evidence>
<evidence type="ECO:0000256" key="8">
    <source>
        <dbReference type="ARBA" id="ARBA00022840"/>
    </source>
</evidence>
<dbReference type="GO" id="GO:0004519">
    <property type="term" value="F:endonuclease activity"/>
    <property type="evidence" value="ECO:0007669"/>
    <property type="project" value="UniProtKB-KW"/>
</dbReference>
<dbReference type="PANTHER" id="PTHR42648">
    <property type="entry name" value="TRANSPOSASE, PUTATIVE-RELATED"/>
    <property type="match status" value="1"/>
</dbReference>
<dbReference type="InterPro" id="IPR025724">
    <property type="entry name" value="GAG-pre-integrase_dom"/>
</dbReference>
<organism evidence="14 15">
    <name type="scientific">Actinobacillus pleuropneumoniae</name>
    <name type="common">Haemophilus pleuropneumoniae</name>
    <dbReference type="NCBI Taxonomy" id="715"/>
    <lineage>
        <taxon>Bacteria</taxon>
        <taxon>Pseudomonadati</taxon>
        <taxon>Pseudomonadota</taxon>
        <taxon>Gammaproteobacteria</taxon>
        <taxon>Pasteurellales</taxon>
        <taxon>Pasteurellaceae</taxon>
        <taxon>Actinobacillus</taxon>
    </lineage>
</organism>
<comment type="caution">
    <text evidence="14">The sequence shown here is derived from an EMBL/GenBank/DDBJ whole genome shotgun (WGS) entry which is preliminary data.</text>
</comment>
<feature type="non-terminal residue" evidence="14">
    <location>
        <position position="192"/>
    </location>
</feature>
<keyword evidence="10" id="KW-0229">DNA integration</keyword>
<dbReference type="GO" id="GO:0006508">
    <property type="term" value="P:proteolysis"/>
    <property type="evidence" value="ECO:0007669"/>
    <property type="project" value="UniProtKB-KW"/>
</dbReference>
<dbReference type="GO" id="GO:0046872">
    <property type="term" value="F:metal ion binding"/>
    <property type="evidence" value="ECO:0007669"/>
    <property type="project" value="UniProtKB-KW"/>
</dbReference>
<evidence type="ECO:0000256" key="6">
    <source>
        <dbReference type="ARBA" id="ARBA00022759"/>
    </source>
</evidence>
<feature type="domain" description="Retrovirus-related Pol polyprotein from transposon TNT 1-94-like beta-barrel" evidence="13">
    <location>
        <begin position="2"/>
        <end position="57"/>
    </location>
</feature>
<dbReference type="AlphaFoldDB" id="A0A9Q4DKD0"/>
<gene>
    <name evidence="14" type="ORF">OYG11_11675</name>
</gene>
<evidence type="ECO:0000259" key="13">
    <source>
        <dbReference type="Pfam" id="PF22936"/>
    </source>
</evidence>
<feature type="domain" description="GAG-pre-integrase" evidence="12">
    <location>
        <begin position="88"/>
        <end position="153"/>
    </location>
</feature>
<proteinExistence type="predicted"/>
<dbReference type="InterPro" id="IPR039537">
    <property type="entry name" value="Retrotran_Ty1/copia-like"/>
</dbReference>
<evidence type="ECO:0000313" key="14">
    <source>
        <dbReference type="EMBL" id="MCY6524862.1"/>
    </source>
</evidence>
<keyword evidence="6" id="KW-0255">Endonuclease</keyword>
<keyword evidence="8" id="KW-0067">ATP-binding</keyword>
<protein>
    <submittedName>
        <fullName evidence="14">GAG-pre-integrase domain-containing protein</fullName>
    </submittedName>
</protein>
<accession>A0A9Q4DKD0</accession>
<evidence type="ECO:0000256" key="9">
    <source>
        <dbReference type="ARBA" id="ARBA00022842"/>
    </source>
</evidence>
<reference evidence="14" key="2">
    <citation type="submission" date="2022-12" db="EMBL/GenBank/DDBJ databases">
        <authorList>
            <person name="Kardos G."/>
            <person name="Sarkozi R."/>
            <person name="Laczko L."/>
            <person name="Marton S."/>
            <person name="Makrai L."/>
            <person name="Banyai K."/>
            <person name="Fodor L."/>
        </authorList>
    </citation>
    <scope>NUCLEOTIDE SEQUENCE</scope>
    <source>
        <strain evidence="14">84/14</strain>
    </source>
</reference>
<dbReference type="PANTHER" id="PTHR42648:SF11">
    <property type="entry name" value="TRANSPOSON TY4-P GAG-POL POLYPROTEIN"/>
    <property type="match status" value="1"/>
</dbReference>
<dbReference type="RefSeq" id="WP_267992012.1">
    <property type="nucleotide sequence ID" value="NZ_JAPQFC010000429.1"/>
</dbReference>
<evidence type="ECO:0000259" key="12">
    <source>
        <dbReference type="Pfam" id="PF13976"/>
    </source>
</evidence>
<feature type="non-terminal residue" evidence="14">
    <location>
        <position position="1"/>
    </location>
</feature>
<evidence type="ECO:0000256" key="2">
    <source>
        <dbReference type="ARBA" id="ARBA00022670"/>
    </source>
</evidence>
<evidence type="ECO:0000256" key="10">
    <source>
        <dbReference type="ARBA" id="ARBA00022908"/>
    </source>
</evidence>
<dbReference type="EMBL" id="JAPQFC010000429">
    <property type="protein sequence ID" value="MCY6524862.1"/>
    <property type="molecule type" value="Genomic_DNA"/>
</dbReference>
<keyword evidence="4" id="KW-0479">Metal-binding</keyword>
<dbReference type="GO" id="GO:0008233">
    <property type="term" value="F:peptidase activity"/>
    <property type="evidence" value="ECO:0007669"/>
    <property type="project" value="UniProtKB-KW"/>
</dbReference>
<evidence type="ECO:0000256" key="11">
    <source>
        <dbReference type="ARBA" id="ARBA00023172"/>
    </source>
</evidence>
<dbReference type="GO" id="GO:0015074">
    <property type="term" value="P:DNA integration"/>
    <property type="evidence" value="ECO:0007669"/>
    <property type="project" value="UniProtKB-KW"/>
</dbReference>
<keyword evidence="9" id="KW-0460">Magnesium</keyword>
<evidence type="ECO:0000313" key="15">
    <source>
        <dbReference type="Proteomes" id="UP001077788"/>
    </source>
</evidence>
<evidence type="ECO:0000256" key="5">
    <source>
        <dbReference type="ARBA" id="ARBA00022741"/>
    </source>
</evidence>
<keyword evidence="5" id="KW-0547">Nucleotide-binding</keyword>
<keyword evidence="3" id="KW-0540">Nuclease</keyword>
<dbReference type="Proteomes" id="UP001077788">
    <property type="component" value="Unassembled WGS sequence"/>
</dbReference>
<keyword evidence="11" id="KW-0233">DNA recombination</keyword>
<dbReference type="GO" id="GO:0006310">
    <property type="term" value="P:DNA recombination"/>
    <property type="evidence" value="ECO:0007669"/>
    <property type="project" value="UniProtKB-KW"/>
</dbReference>